<evidence type="ECO:0000256" key="1">
    <source>
        <dbReference type="ARBA" id="ARBA00022737"/>
    </source>
</evidence>
<evidence type="ECO:0000256" key="3">
    <source>
        <dbReference type="ARBA" id="ARBA00023319"/>
    </source>
</evidence>
<dbReference type="Proteomes" id="UP000887563">
    <property type="component" value="Unplaced"/>
</dbReference>
<dbReference type="InterPro" id="IPR036179">
    <property type="entry name" value="Ig-like_dom_sf"/>
</dbReference>
<dbReference type="SUPFAM" id="SSF48726">
    <property type="entry name" value="Immunoglobulin"/>
    <property type="match status" value="1"/>
</dbReference>
<dbReference type="WBParaSite" id="Minc3s00326g10264">
    <property type="protein sequence ID" value="Minc3s00326g10264"/>
    <property type="gene ID" value="Minc3s00326g10264"/>
</dbReference>
<dbReference type="Gene3D" id="2.60.40.10">
    <property type="entry name" value="Immunoglobulins"/>
    <property type="match status" value="1"/>
</dbReference>
<feature type="domain" description="Ig-like" evidence="4">
    <location>
        <begin position="21"/>
        <end position="82"/>
    </location>
</feature>
<evidence type="ECO:0000313" key="5">
    <source>
        <dbReference type="Proteomes" id="UP000887563"/>
    </source>
</evidence>
<sequence>MSIPDSTPEDLTFYFLNMVCPPFVERAPSIINKPDGSVLFECICNANPEPTIKWLFKDQELVSGDRYLIKTKKQVGKYACTMVIKNPGQQDQGIYKVVATNPQGTHSVQQNYVMKCTANEGLILYPMVPSI</sequence>
<evidence type="ECO:0000256" key="2">
    <source>
        <dbReference type="ARBA" id="ARBA00023157"/>
    </source>
</evidence>
<keyword evidence="1" id="KW-0677">Repeat</keyword>
<keyword evidence="3" id="KW-0393">Immunoglobulin domain</keyword>
<dbReference type="FunFam" id="2.60.40.10:FF:000032">
    <property type="entry name" value="palladin isoform X1"/>
    <property type="match status" value="1"/>
</dbReference>
<dbReference type="InterPro" id="IPR007110">
    <property type="entry name" value="Ig-like_dom"/>
</dbReference>
<protein>
    <submittedName>
        <fullName evidence="6">Ig-like domain-containing protein</fullName>
    </submittedName>
</protein>
<dbReference type="InterPro" id="IPR013783">
    <property type="entry name" value="Ig-like_fold"/>
</dbReference>
<dbReference type="AlphaFoldDB" id="A0A914LBM5"/>
<dbReference type="PANTHER" id="PTHR47633">
    <property type="entry name" value="IMMUNOGLOBULIN"/>
    <property type="match status" value="1"/>
</dbReference>
<dbReference type="InterPro" id="IPR003598">
    <property type="entry name" value="Ig_sub2"/>
</dbReference>
<dbReference type="SMART" id="SM00408">
    <property type="entry name" value="IGc2"/>
    <property type="match status" value="1"/>
</dbReference>
<accession>A0A914LBM5</accession>
<dbReference type="Pfam" id="PF07679">
    <property type="entry name" value="I-set"/>
    <property type="match status" value="1"/>
</dbReference>
<organism evidence="5 6">
    <name type="scientific">Meloidogyne incognita</name>
    <name type="common">Southern root-knot nematode worm</name>
    <name type="synonym">Oxyuris incognita</name>
    <dbReference type="NCBI Taxonomy" id="6306"/>
    <lineage>
        <taxon>Eukaryota</taxon>
        <taxon>Metazoa</taxon>
        <taxon>Ecdysozoa</taxon>
        <taxon>Nematoda</taxon>
        <taxon>Chromadorea</taxon>
        <taxon>Rhabditida</taxon>
        <taxon>Tylenchina</taxon>
        <taxon>Tylenchomorpha</taxon>
        <taxon>Tylenchoidea</taxon>
        <taxon>Meloidogynidae</taxon>
        <taxon>Meloidogyninae</taxon>
        <taxon>Meloidogyne</taxon>
        <taxon>Meloidogyne incognita group</taxon>
    </lineage>
</organism>
<keyword evidence="2" id="KW-1015">Disulfide bond</keyword>
<proteinExistence type="predicted"/>
<evidence type="ECO:0000259" key="4">
    <source>
        <dbReference type="PROSITE" id="PS50835"/>
    </source>
</evidence>
<name>A0A914LBM5_MELIC</name>
<dbReference type="PROSITE" id="PS50835">
    <property type="entry name" value="IG_LIKE"/>
    <property type="match status" value="1"/>
</dbReference>
<dbReference type="InterPro" id="IPR013098">
    <property type="entry name" value="Ig_I-set"/>
</dbReference>
<reference evidence="6" key="1">
    <citation type="submission" date="2022-11" db="UniProtKB">
        <authorList>
            <consortium name="WormBaseParasite"/>
        </authorList>
    </citation>
    <scope>IDENTIFICATION</scope>
</reference>
<evidence type="ECO:0000313" key="6">
    <source>
        <dbReference type="WBParaSite" id="Minc3s00326g10264"/>
    </source>
</evidence>
<keyword evidence="5" id="KW-1185">Reference proteome</keyword>